<name>A0AAP0PDA3_9MAGN</name>
<feature type="region of interest" description="Disordered" evidence="1">
    <location>
        <begin position="55"/>
        <end position="110"/>
    </location>
</feature>
<sequence length="198" mass="20995">MPNRGKKPNHNIIEVRHSPISLSLSLSLSCVRYSSGSGAGSMKGKNVSVPKGAVIECNDSSSDSEGGSPRPNKVNGSLKSGGKAPIDPTFSKGKSGGKSSEPFIPSTPKINAKEELPKDAVRLMDCEAADILQGIQDQLVVLSEDSTIKLPRSFDDGLRYAKLGSHYTSSLAVKRVLETLKSHKVSDEEICTIANTCP</sequence>
<dbReference type="InterPro" id="IPR045222">
    <property type="entry name" value="Rpb4-like"/>
</dbReference>
<dbReference type="Proteomes" id="UP001417504">
    <property type="component" value="Unassembled WGS sequence"/>
</dbReference>
<organism evidence="2 3">
    <name type="scientific">Stephania japonica</name>
    <dbReference type="NCBI Taxonomy" id="461633"/>
    <lineage>
        <taxon>Eukaryota</taxon>
        <taxon>Viridiplantae</taxon>
        <taxon>Streptophyta</taxon>
        <taxon>Embryophyta</taxon>
        <taxon>Tracheophyta</taxon>
        <taxon>Spermatophyta</taxon>
        <taxon>Magnoliopsida</taxon>
        <taxon>Ranunculales</taxon>
        <taxon>Menispermaceae</taxon>
        <taxon>Menispermoideae</taxon>
        <taxon>Cissampelideae</taxon>
        <taxon>Stephania</taxon>
    </lineage>
</organism>
<keyword evidence="3" id="KW-1185">Reference proteome</keyword>
<dbReference type="GO" id="GO:0000166">
    <property type="term" value="F:nucleotide binding"/>
    <property type="evidence" value="ECO:0007669"/>
    <property type="project" value="InterPro"/>
</dbReference>
<dbReference type="AlphaFoldDB" id="A0AAP0PDA3"/>
<gene>
    <name evidence="2" type="ORF">Sjap_009413</name>
</gene>
<comment type="caution">
    <text evidence="2">The sequence shown here is derived from an EMBL/GenBank/DDBJ whole genome shotgun (WGS) entry which is preliminary data.</text>
</comment>
<accession>A0AAP0PDA3</accession>
<evidence type="ECO:0000313" key="3">
    <source>
        <dbReference type="Proteomes" id="UP001417504"/>
    </source>
</evidence>
<dbReference type="Gene3D" id="1.20.1250.40">
    <property type="match status" value="1"/>
</dbReference>
<proteinExistence type="predicted"/>
<evidence type="ECO:0000256" key="1">
    <source>
        <dbReference type="SAM" id="MobiDB-lite"/>
    </source>
</evidence>
<feature type="compositionally biased region" description="Low complexity" evidence="1">
    <location>
        <begin position="91"/>
        <end position="100"/>
    </location>
</feature>
<evidence type="ECO:0000313" key="2">
    <source>
        <dbReference type="EMBL" id="KAK9138819.1"/>
    </source>
</evidence>
<dbReference type="PANTHER" id="PTHR21297">
    <property type="entry name" value="DNA-DIRECTED RNA POLYMERASE II"/>
    <property type="match status" value="1"/>
</dbReference>
<reference evidence="2 3" key="1">
    <citation type="submission" date="2024-01" db="EMBL/GenBank/DDBJ databases">
        <title>Genome assemblies of Stephania.</title>
        <authorList>
            <person name="Yang L."/>
        </authorList>
    </citation>
    <scope>NUCLEOTIDE SEQUENCE [LARGE SCALE GENOMIC DNA]</scope>
    <source>
        <strain evidence="2">QJT</strain>
        <tissue evidence="2">Leaf</tissue>
    </source>
</reference>
<dbReference type="SUPFAM" id="SSF47819">
    <property type="entry name" value="HRDC-like"/>
    <property type="match status" value="1"/>
</dbReference>
<protein>
    <submittedName>
        <fullName evidence="2">Uncharacterized protein</fullName>
    </submittedName>
</protein>
<dbReference type="EMBL" id="JBBNAE010000003">
    <property type="protein sequence ID" value="KAK9138819.1"/>
    <property type="molecule type" value="Genomic_DNA"/>
</dbReference>
<dbReference type="PROSITE" id="PS51257">
    <property type="entry name" value="PROKAR_LIPOPROTEIN"/>
    <property type="match status" value="1"/>
</dbReference>
<dbReference type="InterPro" id="IPR010997">
    <property type="entry name" value="HRDC-like_sf"/>
</dbReference>
<dbReference type="InterPro" id="IPR038324">
    <property type="entry name" value="Rpb4/RPC9_sf"/>
</dbReference>